<name>B1VHH6_CORU7</name>
<proteinExistence type="predicted"/>
<evidence type="ECO:0008006" key="3">
    <source>
        <dbReference type="Google" id="ProtNLM"/>
    </source>
</evidence>
<sequence>MRDLTSLAPAFKKGDSECGVYRLHFENGEAYPGKSKNVVSRFANHRRRWPDIVAVDFFPMPEDQITAAEQFLITETEAQYSVRNIMLTNRPRGNDTAEIVTLNGSTVSLPWERERAKGATQSYADEFDAKPAQLLRHPEFPEIRALLGWYIAYTMPDPAATAGQLWTVTCMPSTNRTRTEHRLVTLSCGNLETLFIVASKSVDYANDPNAFVAVNVNTALLDSHTQFRDPSGRWAVFSRGYRGEKVSSLQLDLGTLLAVIDGHIEFPHFDELLAEAYTLNTRLMRRGSTMYSRFHNEKLADLLLAEAVTWEE</sequence>
<accession>B1VHH6</accession>
<organism evidence="1 2">
    <name type="scientific">Corynebacterium urealyticum (strain ATCC 43042 / DSM 7109)</name>
    <dbReference type="NCBI Taxonomy" id="504474"/>
    <lineage>
        <taxon>Bacteria</taxon>
        <taxon>Bacillati</taxon>
        <taxon>Actinomycetota</taxon>
        <taxon>Actinomycetes</taxon>
        <taxon>Mycobacteriales</taxon>
        <taxon>Corynebacteriaceae</taxon>
        <taxon>Corynebacterium</taxon>
    </lineage>
</organism>
<dbReference type="eggNOG" id="COG0457">
    <property type="taxonomic scope" value="Bacteria"/>
</dbReference>
<protein>
    <recommendedName>
        <fullName evidence="3">GIY-YIG nuclease family protein</fullName>
    </recommendedName>
</protein>
<evidence type="ECO:0000313" key="2">
    <source>
        <dbReference type="Proteomes" id="UP000001727"/>
    </source>
</evidence>
<gene>
    <name evidence="1" type="ordered locus">cu1257</name>
</gene>
<dbReference type="Proteomes" id="UP000001727">
    <property type="component" value="Chromosome"/>
</dbReference>
<dbReference type="KEGG" id="cur:cu1257"/>
<reference evidence="1 2" key="1">
    <citation type="journal article" date="2008" name="J. Biotechnol.">
        <title>The lifestyle of Corynebacterium urealyticum derived from its complete genome sequence established by pyrosequencing.</title>
        <authorList>
            <person name="Tauch A."/>
            <person name="Trost E."/>
            <person name="Tilker A."/>
            <person name="Ludewig U."/>
            <person name="Schneiker S."/>
            <person name="Goesmann A."/>
            <person name="Arnold W."/>
            <person name="Bekel T."/>
            <person name="Brinkrolf K."/>
            <person name="Brune I."/>
            <person name="Goetker S."/>
            <person name="Kalinowski J."/>
            <person name="Kamp P.-B."/>
            <person name="Lobo F.P."/>
            <person name="Viehoever P."/>
            <person name="Weisshaar B."/>
            <person name="Soriano F."/>
            <person name="Droege M."/>
            <person name="Puehler A."/>
        </authorList>
    </citation>
    <scope>NUCLEOTIDE SEQUENCE [LARGE SCALE GENOMIC DNA]</scope>
    <source>
        <strain evidence="2">ATCC 43042 / DSM 7109</strain>
    </source>
</reference>
<dbReference type="EMBL" id="AM942444">
    <property type="protein sequence ID" value="CAQ05217.1"/>
    <property type="molecule type" value="Genomic_DNA"/>
</dbReference>
<dbReference type="CDD" id="cd00719">
    <property type="entry name" value="GIY-YIG_SF"/>
    <property type="match status" value="1"/>
</dbReference>
<dbReference type="AlphaFoldDB" id="B1VHH6"/>
<evidence type="ECO:0000313" key="1">
    <source>
        <dbReference type="EMBL" id="CAQ05217.1"/>
    </source>
</evidence>
<dbReference type="HOGENOM" id="CLU_049138_1_0_11"/>
<keyword evidence="2" id="KW-1185">Reference proteome</keyword>